<dbReference type="OrthoDB" id="2423701at2759"/>
<sequence length="422" mass="47782">MLVEEDQRALIPLLHVRKHWRSVLESMPSLWSTLVLTQRRPKQKAKLWIQITGGRIRELVVRGGAFHSPKWPGDSLQGLQWEHLRTCRIHQWDIMAYLQSIGQPSFFATLDAFELDDVINGRQHKWMELFSQSDKEELPLQYLSLQGLLLSYSQLHARVSKLKTLHLRDCTLPSVPLLQANPLLEELVLDNVNPVYSGDATLELKHLTLLDLSKGVPWVMGKAEMPELRTLRLSANHLQDTYESVPRRLVQANYSRLTELVVRTCPSIDINILISLVNLSANLLTLEVSNIVDDVTPIVEALSFRLPPSSNPEGVKFDSTPPTPLPPIVCPLLTHINFSRSPKLQTGPLVRLVKSRLPQVDSPSASQETSASESNNVARLLSLTIDECPEVDAKWLPWFREKVPHVSCIYMPKKAKFKVRGS</sequence>
<evidence type="ECO:0000313" key="2">
    <source>
        <dbReference type="Proteomes" id="UP001148786"/>
    </source>
</evidence>
<proteinExistence type="predicted"/>
<accession>A0A9W8MYU7</accession>
<reference evidence="1" key="1">
    <citation type="submission" date="2022-07" db="EMBL/GenBank/DDBJ databases">
        <title>Genome Sequence of Agrocybe chaxingu.</title>
        <authorList>
            <person name="Buettner E."/>
        </authorList>
    </citation>
    <scope>NUCLEOTIDE SEQUENCE</scope>
    <source>
        <strain evidence="1">MP-N11</strain>
    </source>
</reference>
<comment type="caution">
    <text evidence="1">The sequence shown here is derived from an EMBL/GenBank/DDBJ whole genome shotgun (WGS) entry which is preliminary data.</text>
</comment>
<evidence type="ECO:0000313" key="1">
    <source>
        <dbReference type="EMBL" id="KAJ3514143.1"/>
    </source>
</evidence>
<dbReference type="AlphaFoldDB" id="A0A9W8MYU7"/>
<dbReference type="EMBL" id="JANKHO010000160">
    <property type="protein sequence ID" value="KAJ3514143.1"/>
    <property type="molecule type" value="Genomic_DNA"/>
</dbReference>
<dbReference type="Proteomes" id="UP001148786">
    <property type="component" value="Unassembled WGS sequence"/>
</dbReference>
<dbReference type="SUPFAM" id="SSF52047">
    <property type="entry name" value="RNI-like"/>
    <property type="match status" value="1"/>
</dbReference>
<gene>
    <name evidence="1" type="ORF">NLJ89_g2554</name>
</gene>
<dbReference type="Gene3D" id="3.80.10.10">
    <property type="entry name" value="Ribonuclease Inhibitor"/>
    <property type="match status" value="1"/>
</dbReference>
<organism evidence="1 2">
    <name type="scientific">Agrocybe chaxingu</name>
    <dbReference type="NCBI Taxonomy" id="84603"/>
    <lineage>
        <taxon>Eukaryota</taxon>
        <taxon>Fungi</taxon>
        <taxon>Dikarya</taxon>
        <taxon>Basidiomycota</taxon>
        <taxon>Agaricomycotina</taxon>
        <taxon>Agaricomycetes</taxon>
        <taxon>Agaricomycetidae</taxon>
        <taxon>Agaricales</taxon>
        <taxon>Agaricineae</taxon>
        <taxon>Strophariaceae</taxon>
        <taxon>Agrocybe</taxon>
    </lineage>
</organism>
<name>A0A9W8MYU7_9AGAR</name>
<protein>
    <submittedName>
        <fullName evidence="1">Uncharacterized protein</fullName>
    </submittedName>
</protein>
<dbReference type="InterPro" id="IPR032675">
    <property type="entry name" value="LRR_dom_sf"/>
</dbReference>
<keyword evidence="2" id="KW-1185">Reference proteome</keyword>